<dbReference type="GO" id="GO:0003677">
    <property type="term" value="F:DNA binding"/>
    <property type="evidence" value="ECO:0007669"/>
    <property type="project" value="UniProtKB-KW"/>
</dbReference>
<evidence type="ECO:0000313" key="5">
    <source>
        <dbReference type="EMBL" id="TCL59233.1"/>
    </source>
</evidence>
<sequence>MDPLDRQSLSHALRQFINIHRQRTHALLGKLGLYPGQSPLLFMLWERDGRTQKEFAERLQVAPATITVMLQRMERTGLLERRPDPGDLRVSRVYLTEAGRRIRVEVEAVHKQLNDQCFAGFTLEERVLLRRFLLQMHDNLARPEAE</sequence>
<evidence type="ECO:0000313" key="6">
    <source>
        <dbReference type="Proteomes" id="UP000295008"/>
    </source>
</evidence>
<dbReference type="SUPFAM" id="SSF46785">
    <property type="entry name" value="Winged helix' DNA-binding domain"/>
    <property type="match status" value="1"/>
</dbReference>
<evidence type="ECO:0000259" key="4">
    <source>
        <dbReference type="PROSITE" id="PS50995"/>
    </source>
</evidence>
<dbReference type="Gene3D" id="1.10.10.10">
    <property type="entry name" value="Winged helix-like DNA-binding domain superfamily/Winged helix DNA-binding domain"/>
    <property type="match status" value="1"/>
</dbReference>
<dbReference type="GO" id="GO:0003700">
    <property type="term" value="F:DNA-binding transcription factor activity"/>
    <property type="evidence" value="ECO:0007669"/>
    <property type="project" value="InterPro"/>
</dbReference>
<proteinExistence type="predicted"/>
<evidence type="ECO:0000256" key="1">
    <source>
        <dbReference type="ARBA" id="ARBA00023015"/>
    </source>
</evidence>
<dbReference type="PROSITE" id="PS50995">
    <property type="entry name" value="HTH_MARR_2"/>
    <property type="match status" value="1"/>
</dbReference>
<keyword evidence="2" id="KW-0238">DNA-binding</keyword>
<reference evidence="5 6" key="1">
    <citation type="submission" date="2019-03" db="EMBL/GenBank/DDBJ databases">
        <title>Genomic Encyclopedia of Type Strains, Phase IV (KMG-IV): sequencing the most valuable type-strain genomes for metagenomic binning, comparative biology and taxonomic classification.</title>
        <authorList>
            <person name="Goeker M."/>
        </authorList>
    </citation>
    <scope>NUCLEOTIDE SEQUENCE [LARGE SCALE GENOMIC DNA]</scope>
    <source>
        <strain evidence="5 6">LX-B</strain>
    </source>
</reference>
<evidence type="ECO:0000256" key="3">
    <source>
        <dbReference type="ARBA" id="ARBA00023163"/>
    </source>
</evidence>
<dbReference type="InterPro" id="IPR000835">
    <property type="entry name" value="HTH_MarR-typ"/>
</dbReference>
<comment type="caution">
    <text evidence="5">The sequence shown here is derived from an EMBL/GenBank/DDBJ whole genome shotgun (WGS) entry which is preliminary data.</text>
</comment>
<name>A0A4R1R1L0_HYDET</name>
<dbReference type="SMART" id="SM00347">
    <property type="entry name" value="HTH_MARR"/>
    <property type="match status" value="1"/>
</dbReference>
<dbReference type="PANTHER" id="PTHR42756">
    <property type="entry name" value="TRANSCRIPTIONAL REGULATOR, MARR"/>
    <property type="match status" value="1"/>
</dbReference>
<accession>A0A4R1R1L0</accession>
<keyword evidence="6" id="KW-1185">Reference proteome</keyword>
<keyword evidence="1" id="KW-0805">Transcription regulation</keyword>
<dbReference type="EMBL" id="SLUN01000039">
    <property type="protein sequence ID" value="TCL59233.1"/>
    <property type="molecule type" value="Genomic_DNA"/>
</dbReference>
<dbReference type="InterPro" id="IPR036390">
    <property type="entry name" value="WH_DNA-bd_sf"/>
</dbReference>
<dbReference type="OrthoDB" id="6400170at2"/>
<dbReference type="PANTHER" id="PTHR42756:SF1">
    <property type="entry name" value="TRANSCRIPTIONAL REPRESSOR OF EMRAB OPERON"/>
    <property type="match status" value="1"/>
</dbReference>
<evidence type="ECO:0000256" key="2">
    <source>
        <dbReference type="ARBA" id="ARBA00023125"/>
    </source>
</evidence>
<dbReference type="Pfam" id="PF01047">
    <property type="entry name" value="MarR"/>
    <property type="match status" value="1"/>
</dbReference>
<dbReference type="RefSeq" id="WP_132016571.1">
    <property type="nucleotide sequence ID" value="NZ_SLUN01000039.1"/>
</dbReference>
<dbReference type="InterPro" id="IPR036388">
    <property type="entry name" value="WH-like_DNA-bd_sf"/>
</dbReference>
<organism evidence="5 6">
    <name type="scientific">Hydrogenispora ethanolica</name>
    <dbReference type="NCBI Taxonomy" id="1082276"/>
    <lineage>
        <taxon>Bacteria</taxon>
        <taxon>Bacillati</taxon>
        <taxon>Bacillota</taxon>
        <taxon>Hydrogenispora</taxon>
    </lineage>
</organism>
<dbReference type="AlphaFoldDB" id="A0A4R1R1L0"/>
<keyword evidence="3" id="KW-0804">Transcription</keyword>
<dbReference type="Proteomes" id="UP000295008">
    <property type="component" value="Unassembled WGS sequence"/>
</dbReference>
<dbReference type="PRINTS" id="PR00598">
    <property type="entry name" value="HTHMARR"/>
</dbReference>
<feature type="domain" description="HTH marR-type" evidence="4">
    <location>
        <begin position="6"/>
        <end position="138"/>
    </location>
</feature>
<protein>
    <submittedName>
        <fullName evidence="5">MarR family transcriptional regulator</fullName>
    </submittedName>
</protein>
<gene>
    <name evidence="5" type="ORF">EDC14_103912</name>
</gene>